<keyword evidence="1" id="KW-1133">Transmembrane helix</keyword>
<dbReference type="EMBL" id="KV876190">
    <property type="protein sequence ID" value="RZR74297.1"/>
    <property type="molecule type" value="Genomic_DNA"/>
</dbReference>
<dbReference type="AlphaFoldDB" id="A0A445MJ56"/>
<keyword evidence="1" id="KW-0812">Transmembrane</keyword>
<dbReference type="Proteomes" id="UP000290560">
    <property type="component" value="Unassembled WGS sequence"/>
</dbReference>
<evidence type="ECO:0000256" key="1">
    <source>
        <dbReference type="SAM" id="Phobius"/>
    </source>
</evidence>
<protein>
    <submittedName>
        <fullName evidence="2">Uncharacterized protein</fullName>
    </submittedName>
</protein>
<gene>
    <name evidence="2" type="ORF">BHM03_00035060</name>
</gene>
<proteinExistence type="predicted"/>
<accession>A0A445MJ56</accession>
<name>A0A445MJ56_ENSVE</name>
<sequence length="149" mass="16668">MSPVGNCSLPDALVFILTLLTFLTFLYDSNEEVYAATKTVDLGMVEYDLDNNPIMVDKRKIKRIPALDHSTIDYKQFNKDFSHWEFAGGLPGVRRRFAGSSPIGCRELTGSSLEVARSSPERDRELAGSSPEGCQKFIERSINMSNNKN</sequence>
<keyword evidence="1" id="KW-0472">Membrane</keyword>
<organism evidence="2">
    <name type="scientific">Ensete ventricosum</name>
    <name type="common">Abyssinian banana</name>
    <name type="synonym">Musa ensete</name>
    <dbReference type="NCBI Taxonomy" id="4639"/>
    <lineage>
        <taxon>Eukaryota</taxon>
        <taxon>Viridiplantae</taxon>
        <taxon>Streptophyta</taxon>
        <taxon>Embryophyta</taxon>
        <taxon>Tracheophyta</taxon>
        <taxon>Spermatophyta</taxon>
        <taxon>Magnoliopsida</taxon>
        <taxon>Liliopsida</taxon>
        <taxon>Zingiberales</taxon>
        <taxon>Musaceae</taxon>
        <taxon>Ensete</taxon>
    </lineage>
</organism>
<feature type="transmembrane region" description="Helical" evidence="1">
    <location>
        <begin position="12"/>
        <end position="28"/>
    </location>
</feature>
<reference evidence="2" key="1">
    <citation type="journal article" date="2018" name="Data Brief">
        <title>Genome sequence data from 17 accessions of Ensete ventricosum, a staple food crop for millions in Ethiopia.</title>
        <authorList>
            <person name="Yemataw Z."/>
            <person name="Muzemil S."/>
            <person name="Ambachew D."/>
            <person name="Tripathi L."/>
            <person name="Tesfaye K."/>
            <person name="Chala A."/>
            <person name="Farbos A."/>
            <person name="O'Neill P."/>
            <person name="Moore K."/>
            <person name="Grant M."/>
            <person name="Studholme D.J."/>
        </authorList>
    </citation>
    <scope>NUCLEOTIDE SEQUENCE [LARGE SCALE GENOMIC DNA]</scope>
    <source>
        <tissue evidence="2">Leaf</tissue>
    </source>
</reference>
<evidence type="ECO:0000313" key="2">
    <source>
        <dbReference type="EMBL" id="RZR74297.1"/>
    </source>
</evidence>